<accession>A0A9P7C9Z1</accession>
<dbReference type="AlphaFoldDB" id="A0A9P7C9Z1"/>
<proteinExistence type="predicted"/>
<dbReference type="PANTHER" id="PTHR48094">
    <property type="entry name" value="PROTEIN/NUCLEIC ACID DEGLYCASE DJ-1-RELATED"/>
    <property type="match status" value="1"/>
</dbReference>
<dbReference type="GO" id="GO:0019243">
    <property type="term" value="P:methylglyoxal catabolic process to D-lactate via S-lactoyl-glutathione"/>
    <property type="evidence" value="ECO:0007669"/>
    <property type="project" value="TreeGrafter"/>
</dbReference>
<comment type="catalytic activity">
    <reaction evidence="2">
        <text>methylglyoxal + H2O = (R)-lactate + H(+)</text>
        <dbReference type="Rhea" id="RHEA:27754"/>
        <dbReference type="ChEBI" id="CHEBI:15377"/>
        <dbReference type="ChEBI" id="CHEBI:15378"/>
        <dbReference type="ChEBI" id="CHEBI:16004"/>
        <dbReference type="ChEBI" id="CHEBI:17158"/>
        <dbReference type="EC" id="4.2.1.130"/>
    </reaction>
</comment>
<reference evidence="3 4" key="1">
    <citation type="journal article" date="2020" name="Microb. Genom.">
        <title>Genetic diversity of clinical and environmental Mucorales isolates obtained from an investigation of mucormycosis cases among solid organ transplant recipients.</title>
        <authorList>
            <person name="Nguyen M.H."/>
            <person name="Kaul D."/>
            <person name="Muto C."/>
            <person name="Cheng S.J."/>
            <person name="Richter R.A."/>
            <person name="Bruno V.M."/>
            <person name="Liu G."/>
            <person name="Beyhan S."/>
            <person name="Sundermann A.J."/>
            <person name="Mounaud S."/>
            <person name="Pasculle A.W."/>
            <person name="Nierman W.C."/>
            <person name="Driscoll E."/>
            <person name="Cumbie R."/>
            <person name="Clancy C.J."/>
            <person name="Dupont C.L."/>
        </authorList>
    </citation>
    <scope>NUCLEOTIDE SEQUENCE [LARGE SCALE GENOMIC DNA]</scope>
    <source>
        <strain evidence="3 4">GL24</strain>
    </source>
</reference>
<evidence type="ECO:0000256" key="2">
    <source>
        <dbReference type="ARBA" id="ARBA00048082"/>
    </source>
</evidence>
<dbReference type="InterPro" id="IPR050325">
    <property type="entry name" value="Prot/Nucl_acid_deglycase"/>
</dbReference>
<dbReference type="Gene3D" id="3.40.50.880">
    <property type="match status" value="1"/>
</dbReference>
<keyword evidence="4" id="KW-1185">Reference proteome</keyword>
<dbReference type="SUPFAM" id="SSF52317">
    <property type="entry name" value="Class I glutamine amidotransferase-like"/>
    <property type="match status" value="1"/>
</dbReference>
<evidence type="ECO:0000256" key="1">
    <source>
        <dbReference type="ARBA" id="ARBA00013134"/>
    </source>
</evidence>
<evidence type="ECO:0000313" key="3">
    <source>
        <dbReference type="EMBL" id="KAG1542889.1"/>
    </source>
</evidence>
<name>A0A9P7C9Z1_9FUNG</name>
<organism evidence="3 4">
    <name type="scientific">Rhizopus delemar</name>
    <dbReference type="NCBI Taxonomy" id="936053"/>
    <lineage>
        <taxon>Eukaryota</taxon>
        <taxon>Fungi</taxon>
        <taxon>Fungi incertae sedis</taxon>
        <taxon>Mucoromycota</taxon>
        <taxon>Mucoromycotina</taxon>
        <taxon>Mucoromycetes</taxon>
        <taxon>Mucorales</taxon>
        <taxon>Mucorineae</taxon>
        <taxon>Rhizopodaceae</taxon>
        <taxon>Rhizopus</taxon>
    </lineage>
</organism>
<protein>
    <recommendedName>
        <fullName evidence="1">D-lactate dehydratase</fullName>
        <ecNumber evidence="1">4.2.1.130</ecNumber>
    </recommendedName>
</protein>
<dbReference type="GO" id="GO:0005737">
    <property type="term" value="C:cytoplasm"/>
    <property type="evidence" value="ECO:0007669"/>
    <property type="project" value="TreeGrafter"/>
</dbReference>
<dbReference type="EMBL" id="JAANIU010006251">
    <property type="protein sequence ID" value="KAG1542889.1"/>
    <property type="molecule type" value="Genomic_DNA"/>
</dbReference>
<dbReference type="PANTHER" id="PTHR48094:SF22">
    <property type="entry name" value="DJ-1_PFPI DOMAIN-CONTAINING PROTEIN"/>
    <property type="match status" value="1"/>
</dbReference>
<sequence>MQDLLKSPALGRLLADFHQRNKTTALVCHGPIALLSTLPDAAGFVAKLEAGAMPATPKWIYSGYQMTVISNQEEEQAKPLLGGGEMKFYPQTALQRAGATFSSNATPWTGHVVVDRELITGQNPASALEVGQRLVERLK</sequence>
<dbReference type="GO" id="GO:0019172">
    <property type="term" value="F:glyoxalase III activity"/>
    <property type="evidence" value="ECO:0007669"/>
    <property type="project" value="UniProtKB-EC"/>
</dbReference>
<dbReference type="InterPro" id="IPR029062">
    <property type="entry name" value="Class_I_gatase-like"/>
</dbReference>
<dbReference type="Proteomes" id="UP000740926">
    <property type="component" value="Unassembled WGS sequence"/>
</dbReference>
<evidence type="ECO:0000313" key="4">
    <source>
        <dbReference type="Proteomes" id="UP000740926"/>
    </source>
</evidence>
<comment type="caution">
    <text evidence="3">The sequence shown here is derived from an EMBL/GenBank/DDBJ whole genome shotgun (WGS) entry which is preliminary data.</text>
</comment>
<gene>
    <name evidence="3" type="ORF">G6F50_014051</name>
</gene>
<dbReference type="EC" id="4.2.1.130" evidence="1"/>